<evidence type="ECO:0000313" key="7">
    <source>
        <dbReference type="EMBL" id="ESK85790.1"/>
    </source>
</evidence>
<comment type="similarity">
    <text evidence="2">Belongs to the FMO family.</text>
</comment>
<dbReference type="HOGENOM" id="CLU_015676_1_0_1"/>
<keyword evidence="6" id="KW-0560">Oxidoreductase</keyword>
<dbReference type="OrthoDB" id="74360at2759"/>
<evidence type="ECO:0000256" key="1">
    <source>
        <dbReference type="ARBA" id="ARBA00001974"/>
    </source>
</evidence>
<dbReference type="GO" id="GO:0050661">
    <property type="term" value="F:NADP binding"/>
    <property type="evidence" value="ECO:0007669"/>
    <property type="project" value="InterPro"/>
</dbReference>
<evidence type="ECO:0000256" key="2">
    <source>
        <dbReference type="ARBA" id="ARBA00009183"/>
    </source>
</evidence>
<protein>
    <submittedName>
        <fullName evidence="7">Flavin-binding monooxygenase-like protein</fullName>
    </submittedName>
</protein>
<dbReference type="Proteomes" id="UP000017559">
    <property type="component" value="Unassembled WGS sequence"/>
</dbReference>
<dbReference type="PANTHER" id="PTHR43539">
    <property type="entry name" value="FLAVIN-BINDING MONOOXYGENASE-LIKE PROTEIN (AFU_ORTHOLOGUE AFUA_4G09220)"/>
    <property type="match status" value="1"/>
</dbReference>
<gene>
    <name evidence="7" type="ORF">Moror_2432</name>
</gene>
<dbReference type="PRINTS" id="PR00411">
    <property type="entry name" value="PNDRDTASEI"/>
</dbReference>
<evidence type="ECO:0000313" key="8">
    <source>
        <dbReference type="Proteomes" id="UP000017559"/>
    </source>
</evidence>
<dbReference type="AlphaFoldDB" id="V2X023"/>
<evidence type="ECO:0000256" key="3">
    <source>
        <dbReference type="ARBA" id="ARBA00022630"/>
    </source>
</evidence>
<dbReference type="KEGG" id="mrr:Moror_2432"/>
<dbReference type="Gene3D" id="3.50.50.60">
    <property type="entry name" value="FAD/NAD(P)-binding domain"/>
    <property type="match status" value="2"/>
</dbReference>
<dbReference type="GO" id="GO:0050660">
    <property type="term" value="F:flavin adenine dinucleotide binding"/>
    <property type="evidence" value="ECO:0007669"/>
    <property type="project" value="InterPro"/>
</dbReference>
<dbReference type="PANTHER" id="PTHR43539:SF68">
    <property type="entry name" value="FLAVIN-BINDING MONOOXYGENASE-LIKE PROTEIN (AFU_ORTHOLOGUE AFUA_4G09220)"/>
    <property type="match status" value="1"/>
</dbReference>
<evidence type="ECO:0000256" key="6">
    <source>
        <dbReference type="ARBA" id="ARBA00023002"/>
    </source>
</evidence>
<dbReference type="InterPro" id="IPR036188">
    <property type="entry name" value="FAD/NAD-bd_sf"/>
</dbReference>
<dbReference type="FunFam" id="3.50.50.60:FF:000023">
    <property type="entry name" value="Dimethylaniline monooxygenase [N-oxide-forming]"/>
    <property type="match status" value="1"/>
</dbReference>
<dbReference type="GO" id="GO:0004499">
    <property type="term" value="F:N,N-dimethylaniline monooxygenase activity"/>
    <property type="evidence" value="ECO:0007669"/>
    <property type="project" value="InterPro"/>
</dbReference>
<comment type="caution">
    <text evidence="7">The sequence shown here is derived from an EMBL/GenBank/DDBJ whole genome shotgun (WGS) entry which is preliminary data.</text>
</comment>
<dbReference type="Pfam" id="PF00743">
    <property type="entry name" value="FMO-like"/>
    <property type="match status" value="1"/>
</dbReference>
<evidence type="ECO:0000256" key="5">
    <source>
        <dbReference type="ARBA" id="ARBA00022857"/>
    </source>
</evidence>
<reference evidence="7 8" key="1">
    <citation type="journal article" date="2014" name="BMC Genomics">
        <title>Genome and secretome analysis of the hemibiotrophic fungal pathogen, Moniliophthora roreri, which causes frosty pod rot disease of cacao: mechanisms of the biotrophic and necrotrophic phases.</title>
        <authorList>
            <person name="Meinhardt L.W."/>
            <person name="Costa G.G.L."/>
            <person name="Thomazella D.P.T."/>
            <person name="Teixeira P.J.P.L."/>
            <person name="Carazzolle M.F."/>
            <person name="Schuster S.C."/>
            <person name="Carlson J.E."/>
            <person name="Guiltinan M.J."/>
            <person name="Mieczkowski P."/>
            <person name="Farmer A."/>
            <person name="Ramaraj T."/>
            <person name="Crozier J."/>
            <person name="Davis R.E."/>
            <person name="Shao J."/>
            <person name="Melnick R.L."/>
            <person name="Pereira G.A.G."/>
            <person name="Bailey B.A."/>
        </authorList>
    </citation>
    <scope>NUCLEOTIDE SEQUENCE [LARGE SCALE GENOMIC DNA]</scope>
    <source>
        <strain evidence="7 8">MCA 2997</strain>
    </source>
</reference>
<keyword evidence="3" id="KW-0285">Flavoprotein</keyword>
<keyword evidence="5" id="KW-0521">NADP</keyword>
<dbReference type="SUPFAM" id="SSF51905">
    <property type="entry name" value="FAD/NAD(P)-binding domain"/>
    <property type="match status" value="1"/>
</dbReference>
<sequence length="669" mass="74254">MDSDGSAFTGNVFSLLFTSQSWIRQLDWSNHGQSQPKMRNTRYPYLFAERLVIMIADPRWNQDDSHPPASFYRDLIVLLLSDFLFESNVQQESVSAPDIAQQWLAAFTNAKDSVAIQDLFLEDAFWRDIVALTSDIRTLHGWQSIKSLLDARQNFIGSPSLHNAAHNQPSIANMFPDFTVLQFSFDFQTPIGEATGIVRLVPGPDNKWRAYTVLTSLDSLKDCVEKVGVNRETTPVIEPWEAVRKRQIEFSDRDPDVLVIGGGQTGLEIAARFKHLDVPALVIEKNPRIGDNWRNRYDSLALHDTVWYDNPPYMSFPSSWPVYCSAGKLANFLEAYAETLELSVWTSSKITSATWDDASKIWSITIDRNGTSRTMKIKHLVFGTGFGGGIPNIPKVANADKFKGKIFHSSNFKSARDFAGKKAIVVGACNSGHDIAQDFHRHGVDVTMYQRSSTYVISAKSIAMLLGGSYNEGCNIEYADRVSASLPFPVIKLVHQRVVATFAQSVDKDVLEQLNKVGFKTNLGPENAGIFPLLYMKAGGYYIDVGGSQDIIEGRIKLKNGSQIKEFTETGLIFEDGTTLDADVVVFATGYGDAKDSITPVIGEKEASKLKPIWDIDEEGELNSVWKDSGHPGLWVGIGNLSMCRFYSGILALQIKATLDGTLPPKFGV</sequence>
<evidence type="ECO:0000256" key="4">
    <source>
        <dbReference type="ARBA" id="ARBA00022827"/>
    </source>
</evidence>
<comment type="cofactor">
    <cofactor evidence="1">
        <name>FAD</name>
        <dbReference type="ChEBI" id="CHEBI:57692"/>
    </cofactor>
</comment>
<accession>V2X023</accession>
<dbReference type="EMBL" id="AWSO01001020">
    <property type="protein sequence ID" value="ESK85790.1"/>
    <property type="molecule type" value="Genomic_DNA"/>
</dbReference>
<name>V2X023_MONRO</name>
<dbReference type="Pfam" id="PF13738">
    <property type="entry name" value="Pyr_redox_3"/>
    <property type="match status" value="1"/>
</dbReference>
<organism evidence="7 8">
    <name type="scientific">Moniliophthora roreri (strain MCA 2997)</name>
    <name type="common">Cocoa frosty pod rot fungus</name>
    <name type="synonym">Crinipellis roreri</name>
    <dbReference type="NCBI Taxonomy" id="1381753"/>
    <lineage>
        <taxon>Eukaryota</taxon>
        <taxon>Fungi</taxon>
        <taxon>Dikarya</taxon>
        <taxon>Basidiomycota</taxon>
        <taxon>Agaricomycotina</taxon>
        <taxon>Agaricomycetes</taxon>
        <taxon>Agaricomycetidae</taxon>
        <taxon>Agaricales</taxon>
        <taxon>Marasmiineae</taxon>
        <taxon>Marasmiaceae</taxon>
        <taxon>Moniliophthora</taxon>
    </lineage>
</organism>
<keyword evidence="4" id="KW-0274">FAD</keyword>
<keyword evidence="8" id="KW-1185">Reference proteome</keyword>
<dbReference type="InterPro" id="IPR020946">
    <property type="entry name" value="Flavin_mOase-like"/>
</dbReference>
<proteinExistence type="inferred from homology"/>
<dbReference type="InterPro" id="IPR050982">
    <property type="entry name" value="Auxin_biosynth/cation_transpt"/>
</dbReference>